<dbReference type="CDD" id="cd09012">
    <property type="entry name" value="VOC_like"/>
    <property type="match status" value="1"/>
</dbReference>
<reference evidence="2 3" key="1">
    <citation type="journal article" date="2019" name="Microorganisms">
        <title>Genome Insights into the Novel Species Microvirga brassicacearum, a Rapeseed Endophyte with Biotechnological Potential.</title>
        <authorList>
            <person name="Jimenez-Gomez A."/>
            <person name="Saati-Santamaria Z."/>
            <person name="Igual J.M."/>
            <person name="Rivas R."/>
            <person name="Mateos P.F."/>
            <person name="Garcia-Fraile P."/>
        </authorList>
    </citation>
    <scope>NUCLEOTIDE SEQUENCE [LARGE SCALE GENOMIC DNA]</scope>
    <source>
        <strain evidence="2 3">CDVBN77</strain>
    </source>
</reference>
<keyword evidence="3" id="KW-1185">Reference proteome</keyword>
<dbReference type="EMBL" id="VCMV01000055">
    <property type="protein sequence ID" value="KAB0264838.1"/>
    <property type="molecule type" value="Genomic_DNA"/>
</dbReference>
<dbReference type="SUPFAM" id="SSF54593">
    <property type="entry name" value="Glyoxalase/Bleomycin resistance protein/Dihydroxybiphenyl dioxygenase"/>
    <property type="match status" value="1"/>
</dbReference>
<evidence type="ECO:0000313" key="2">
    <source>
        <dbReference type="EMBL" id="KAB0264838.1"/>
    </source>
</evidence>
<organism evidence="2 3">
    <name type="scientific">Microvirga brassicacearum</name>
    <dbReference type="NCBI Taxonomy" id="2580413"/>
    <lineage>
        <taxon>Bacteria</taxon>
        <taxon>Pseudomonadati</taxon>
        <taxon>Pseudomonadota</taxon>
        <taxon>Alphaproteobacteria</taxon>
        <taxon>Hyphomicrobiales</taxon>
        <taxon>Methylobacteriaceae</taxon>
        <taxon>Microvirga</taxon>
    </lineage>
</organism>
<evidence type="ECO:0000313" key="3">
    <source>
        <dbReference type="Proteomes" id="UP000325684"/>
    </source>
</evidence>
<dbReference type="OrthoDB" id="9798430at2"/>
<comment type="caution">
    <text evidence="2">The sequence shown here is derived from an EMBL/GenBank/DDBJ whole genome shotgun (WGS) entry which is preliminary data.</text>
</comment>
<dbReference type="PANTHER" id="PTHR36503:SF2">
    <property type="entry name" value="BLR2408 PROTEIN"/>
    <property type="match status" value="1"/>
</dbReference>
<dbReference type="PROSITE" id="PS51819">
    <property type="entry name" value="VOC"/>
    <property type="match status" value="1"/>
</dbReference>
<dbReference type="InterPro" id="IPR029068">
    <property type="entry name" value="Glyas_Bleomycin-R_OHBP_Dase"/>
</dbReference>
<dbReference type="Pfam" id="PF00903">
    <property type="entry name" value="Glyoxalase"/>
    <property type="match status" value="1"/>
</dbReference>
<keyword evidence="2" id="KW-0456">Lyase</keyword>
<accession>A0A5N3P518</accession>
<feature type="domain" description="VOC" evidence="1">
    <location>
        <begin position="3"/>
        <end position="128"/>
    </location>
</feature>
<proteinExistence type="predicted"/>
<dbReference type="Proteomes" id="UP000325684">
    <property type="component" value="Unassembled WGS sequence"/>
</dbReference>
<protein>
    <submittedName>
        <fullName evidence="2">Lactoylglutathione lyase</fullName>
    </submittedName>
</protein>
<dbReference type="PANTHER" id="PTHR36503">
    <property type="entry name" value="BLR2520 PROTEIN"/>
    <property type="match status" value="1"/>
</dbReference>
<dbReference type="InterPro" id="IPR037523">
    <property type="entry name" value="VOC_core"/>
</dbReference>
<gene>
    <name evidence="2" type="ORF">FEZ63_21115</name>
</gene>
<dbReference type="Gene3D" id="3.10.180.10">
    <property type="entry name" value="2,3-Dihydroxybiphenyl 1,2-Dioxygenase, domain 1"/>
    <property type="match status" value="1"/>
</dbReference>
<evidence type="ECO:0000259" key="1">
    <source>
        <dbReference type="PROSITE" id="PS51819"/>
    </source>
</evidence>
<dbReference type="InterPro" id="IPR004360">
    <property type="entry name" value="Glyas_Fos-R_dOase_dom"/>
</dbReference>
<dbReference type="RefSeq" id="WP_150948246.1">
    <property type="nucleotide sequence ID" value="NZ_VCMV01000055.1"/>
</dbReference>
<dbReference type="GO" id="GO:0016829">
    <property type="term" value="F:lyase activity"/>
    <property type="evidence" value="ECO:0007669"/>
    <property type="project" value="UniProtKB-KW"/>
</dbReference>
<dbReference type="AlphaFoldDB" id="A0A5N3P518"/>
<sequence length="146" mass="15862">MAKMIFVNLPVTDLARATAFYEAVGAEKNPQFSDGTASCMVFSETIHAMLLTHDKFRQFTPKAIANAKETSEVLICLSADSRDDVDDIVGKAKAAGGTIDPGPKQDYGFMYGRSFEDPDGHIWEVMWMDMAAAQEAMSSSPEQVGA</sequence>
<name>A0A5N3P518_9HYPH</name>